<dbReference type="InterPro" id="IPR043136">
    <property type="entry name" value="B30.2/SPRY_sf"/>
</dbReference>
<dbReference type="SMART" id="SM00449">
    <property type="entry name" value="SPRY"/>
    <property type="match status" value="1"/>
</dbReference>
<dbReference type="Pfam" id="PF15227">
    <property type="entry name" value="zf-C3HC4_4"/>
    <property type="match status" value="1"/>
</dbReference>
<dbReference type="PRINTS" id="PR01407">
    <property type="entry name" value="BUTYPHLNCDUF"/>
</dbReference>
<dbReference type="FunFam" id="2.60.120.920:FF:000004">
    <property type="entry name" value="Butyrophilin subfamily 1 member A1"/>
    <property type="match status" value="1"/>
</dbReference>
<evidence type="ECO:0000313" key="9">
    <source>
        <dbReference type="Proteomes" id="UP000694390"/>
    </source>
</evidence>
<dbReference type="Pfam" id="PF13765">
    <property type="entry name" value="PRY"/>
    <property type="match status" value="1"/>
</dbReference>
<dbReference type="Gene3D" id="3.30.40.10">
    <property type="entry name" value="Zinc/RING finger domain, C3HC4 (zinc finger)"/>
    <property type="match status" value="1"/>
</dbReference>
<dbReference type="AlphaFoldDB" id="A0A8C4WTU5"/>
<dbReference type="InterPro" id="IPR017907">
    <property type="entry name" value="Znf_RING_CS"/>
</dbReference>
<dbReference type="InterPro" id="IPR003877">
    <property type="entry name" value="SPRY_dom"/>
</dbReference>
<name>A0A8C4WTU5_9SAUR</name>
<dbReference type="SMART" id="SM00589">
    <property type="entry name" value="PRY"/>
    <property type="match status" value="1"/>
</dbReference>
<dbReference type="SUPFAM" id="SSF57850">
    <property type="entry name" value="RING/U-box"/>
    <property type="match status" value="1"/>
</dbReference>
<dbReference type="SUPFAM" id="SSF57845">
    <property type="entry name" value="B-box zinc-binding domain"/>
    <property type="match status" value="1"/>
</dbReference>
<evidence type="ECO:0000256" key="4">
    <source>
        <dbReference type="PROSITE-ProRule" id="PRU00024"/>
    </source>
</evidence>
<evidence type="ECO:0000259" key="6">
    <source>
        <dbReference type="PROSITE" id="PS50119"/>
    </source>
</evidence>
<keyword evidence="1" id="KW-0479">Metal-binding</keyword>
<dbReference type="InterPro" id="IPR013083">
    <property type="entry name" value="Znf_RING/FYVE/PHD"/>
</dbReference>
<organism evidence="8 9">
    <name type="scientific">Gopherus evgoodei</name>
    <name type="common">Goodes thornscrub tortoise</name>
    <dbReference type="NCBI Taxonomy" id="1825980"/>
    <lineage>
        <taxon>Eukaryota</taxon>
        <taxon>Metazoa</taxon>
        <taxon>Chordata</taxon>
        <taxon>Craniata</taxon>
        <taxon>Vertebrata</taxon>
        <taxon>Euteleostomi</taxon>
        <taxon>Archelosauria</taxon>
        <taxon>Testudinata</taxon>
        <taxon>Testudines</taxon>
        <taxon>Cryptodira</taxon>
        <taxon>Durocryptodira</taxon>
        <taxon>Testudinoidea</taxon>
        <taxon>Testudinidae</taxon>
        <taxon>Gopherus</taxon>
    </lineage>
</organism>
<dbReference type="SMART" id="SM00336">
    <property type="entry name" value="BBOX"/>
    <property type="match status" value="1"/>
</dbReference>
<keyword evidence="9" id="KW-1185">Reference proteome</keyword>
<dbReference type="PROSITE" id="PS50119">
    <property type="entry name" value="ZF_BBOX"/>
    <property type="match status" value="1"/>
</dbReference>
<dbReference type="OrthoDB" id="6270329at2759"/>
<keyword evidence="2 4" id="KW-0863">Zinc-finger</keyword>
<reference evidence="8" key="1">
    <citation type="submission" date="2025-08" db="UniProtKB">
        <authorList>
            <consortium name="Ensembl"/>
        </authorList>
    </citation>
    <scope>IDENTIFICATION</scope>
</reference>
<dbReference type="InterPro" id="IPR000315">
    <property type="entry name" value="Znf_B-box"/>
</dbReference>
<dbReference type="PROSITE" id="PS50089">
    <property type="entry name" value="ZF_RING_2"/>
    <property type="match status" value="1"/>
</dbReference>
<dbReference type="GO" id="GO:0008270">
    <property type="term" value="F:zinc ion binding"/>
    <property type="evidence" value="ECO:0007669"/>
    <property type="project" value="UniProtKB-KW"/>
</dbReference>
<feature type="domain" description="RING-type" evidence="5">
    <location>
        <begin position="16"/>
        <end position="57"/>
    </location>
</feature>
<keyword evidence="3" id="KW-0862">Zinc</keyword>
<feature type="domain" description="B box-type" evidence="6">
    <location>
        <begin position="90"/>
        <end position="131"/>
    </location>
</feature>
<protein>
    <submittedName>
        <fullName evidence="8">Zinc finger protein RFP-like</fullName>
    </submittedName>
</protein>
<dbReference type="InterPro" id="IPR001870">
    <property type="entry name" value="B30.2/SPRY"/>
</dbReference>
<accession>A0A8C4WTU5</accession>
<dbReference type="CDD" id="cd19762">
    <property type="entry name" value="Bbox2_TRIM7-like"/>
    <property type="match status" value="1"/>
</dbReference>
<dbReference type="SMART" id="SM00184">
    <property type="entry name" value="RING"/>
    <property type="match status" value="1"/>
</dbReference>
<dbReference type="InterPro" id="IPR003879">
    <property type="entry name" value="Butyrophylin_SPRY"/>
</dbReference>
<sequence length="473" mass="54704">MAAPDPVACLQKEVSCSICLDYFTDPVSIDCGHNFCRDCIRQCSKRSEAKLSCPQCRGTALKRKFRPSRELANVAEIAKRLSCQAAQGAGRERVCGTHQEGLKLFCEEDQTPICLICRESRAHRAHTVAPIEEAIQDYKEQIQMQLQTLKEERRKLLGFKVTGERRSQEYLKRTKIQRCKIMSEFEQLRHLLEEQERLLLARLGEVEKEIVNWQNGSVAELSEEISRLSELISELEKKYQQPVSELLQDIRSTLNRCKVGDFQQPLEIFPDVEKKLSNFSQKNIVLKETLRKFKDSLPSELEVEWVNVTLDPDTANPHLVLSEDQKSAWWEDTPQDLPDNPERFDTYCCVLGREGFTSGRNDWEVHLGQQGFWTVGIARESVWRKGWISLDPAQGIWAVGLCGGQYRAYPDTLLPLSRRPGRIRVSLDYKRGQVAFFDVDNEVLIFTFHPASFNEERILPFFWVWESQFTLWP</sequence>
<dbReference type="Pfam" id="PF00643">
    <property type="entry name" value="zf-B_box"/>
    <property type="match status" value="1"/>
</dbReference>
<gene>
    <name evidence="8" type="primary">LOC115640801</name>
</gene>
<dbReference type="GeneTree" id="ENSGT01030000234669"/>
<dbReference type="SUPFAM" id="SSF49899">
    <property type="entry name" value="Concanavalin A-like lectins/glucanases"/>
    <property type="match status" value="1"/>
</dbReference>
<dbReference type="InterPro" id="IPR013320">
    <property type="entry name" value="ConA-like_dom_sf"/>
</dbReference>
<dbReference type="Pfam" id="PF00622">
    <property type="entry name" value="SPRY"/>
    <property type="match status" value="1"/>
</dbReference>
<dbReference type="Gene3D" id="2.60.120.920">
    <property type="match status" value="1"/>
</dbReference>
<evidence type="ECO:0000259" key="7">
    <source>
        <dbReference type="PROSITE" id="PS50188"/>
    </source>
</evidence>
<dbReference type="CDD" id="cd12888">
    <property type="entry name" value="SPRY_PRY_TRIM7_like"/>
    <property type="match status" value="1"/>
</dbReference>
<dbReference type="GeneID" id="115640801"/>
<evidence type="ECO:0000313" key="8">
    <source>
        <dbReference type="Ensembl" id="ENSGEVP00005019349.1"/>
    </source>
</evidence>
<dbReference type="Proteomes" id="UP000694390">
    <property type="component" value="Unassembled WGS sequence"/>
</dbReference>
<dbReference type="RefSeq" id="XP_030399658.1">
    <property type="nucleotide sequence ID" value="XM_030543798.1"/>
</dbReference>
<evidence type="ECO:0000256" key="1">
    <source>
        <dbReference type="ARBA" id="ARBA00022723"/>
    </source>
</evidence>
<dbReference type="PANTHER" id="PTHR24103">
    <property type="entry name" value="E3 UBIQUITIN-PROTEIN LIGASE TRIM"/>
    <property type="match status" value="1"/>
</dbReference>
<dbReference type="InterPro" id="IPR006574">
    <property type="entry name" value="PRY"/>
</dbReference>
<dbReference type="Ensembl" id="ENSGEVT00005020328.1">
    <property type="protein sequence ID" value="ENSGEVP00005019349.1"/>
    <property type="gene ID" value="ENSGEVG00005013741.1"/>
</dbReference>
<dbReference type="InterPro" id="IPR001841">
    <property type="entry name" value="Znf_RING"/>
</dbReference>
<evidence type="ECO:0000256" key="2">
    <source>
        <dbReference type="ARBA" id="ARBA00022771"/>
    </source>
</evidence>
<dbReference type="InterPro" id="IPR050143">
    <property type="entry name" value="TRIM/RBCC"/>
</dbReference>
<feature type="domain" description="B30.2/SPRY" evidence="7">
    <location>
        <begin position="288"/>
        <end position="473"/>
    </location>
</feature>
<dbReference type="Gene3D" id="3.30.160.60">
    <property type="entry name" value="Classic Zinc Finger"/>
    <property type="match status" value="1"/>
</dbReference>
<proteinExistence type="predicted"/>
<evidence type="ECO:0000256" key="3">
    <source>
        <dbReference type="ARBA" id="ARBA00022833"/>
    </source>
</evidence>
<dbReference type="PROSITE" id="PS00518">
    <property type="entry name" value="ZF_RING_1"/>
    <property type="match status" value="1"/>
</dbReference>
<dbReference type="PROSITE" id="PS50188">
    <property type="entry name" value="B302_SPRY"/>
    <property type="match status" value="1"/>
</dbReference>
<evidence type="ECO:0000259" key="5">
    <source>
        <dbReference type="PROSITE" id="PS50089"/>
    </source>
</evidence>
<dbReference type="CDD" id="cd16594">
    <property type="entry name" value="RING-HC_TRIM7-like_C-IV"/>
    <property type="match status" value="1"/>
</dbReference>
<reference evidence="8" key="2">
    <citation type="submission" date="2025-09" db="UniProtKB">
        <authorList>
            <consortium name="Ensembl"/>
        </authorList>
    </citation>
    <scope>IDENTIFICATION</scope>
</reference>